<feature type="transmembrane region" description="Helical" evidence="6">
    <location>
        <begin position="279"/>
        <end position="298"/>
    </location>
</feature>
<dbReference type="InterPro" id="IPR020846">
    <property type="entry name" value="MFS_dom"/>
</dbReference>
<evidence type="ECO:0000256" key="5">
    <source>
        <dbReference type="ARBA" id="ARBA00023136"/>
    </source>
</evidence>
<feature type="transmembrane region" description="Helical" evidence="6">
    <location>
        <begin position="79"/>
        <end position="96"/>
    </location>
</feature>
<dbReference type="SUPFAM" id="SSF103473">
    <property type="entry name" value="MFS general substrate transporter"/>
    <property type="match status" value="1"/>
</dbReference>
<dbReference type="PANTHER" id="PTHR43702:SF3">
    <property type="entry name" value="PROTEIN TSGA"/>
    <property type="match status" value="1"/>
</dbReference>
<dbReference type="EMBL" id="AP025297">
    <property type="protein sequence ID" value="BDD02042.1"/>
    <property type="molecule type" value="Genomic_DNA"/>
</dbReference>
<geneLocation type="plasmid" evidence="8 9">
    <name>pPP5</name>
</geneLocation>
<keyword evidence="2" id="KW-1003">Cell membrane</keyword>
<feature type="transmembrane region" description="Helical" evidence="6">
    <location>
        <begin position="7"/>
        <end position="31"/>
    </location>
</feature>
<feature type="transmembrane region" description="Helical" evidence="6">
    <location>
        <begin position="364"/>
        <end position="385"/>
    </location>
</feature>
<evidence type="ECO:0000256" key="4">
    <source>
        <dbReference type="ARBA" id="ARBA00022989"/>
    </source>
</evidence>
<feature type="transmembrane region" description="Helical" evidence="6">
    <location>
        <begin position="143"/>
        <end position="162"/>
    </location>
</feature>
<feature type="transmembrane region" description="Helical" evidence="6">
    <location>
        <begin position="254"/>
        <end position="272"/>
    </location>
</feature>
<evidence type="ECO:0000256" key="6">
    <source>
        <dbReference type="SAM" id="Phobius"/>
    </source>
</evidence>
<evidence type="ECO:0000256" key="1">
    <source>
        <dbReference type="ARBA" id="ARBA00004429"/>
    </source>
</evidence>
<protein>
    <submittedName>
        <fullName evidence="8">MFS transporter</fullName>
    </submittedName>
</protein>
<keyword evidence="8" id="KW-0614">Plasmid</keyword>
<evidence type="ECO:0000259" key="7">
    <source>
        <dbReference type="PROSITE" id="PS50850"/>
    </source>
</evidence>
<keyword evidence="9" id="KW-1185">Reference proteome</keyword>
<comment type="subcellular location">
    <subcellularLocation>
        <location evidence="1">Cell inner membrane</location>
        <topology evidence="1">Multi-pass membrane protein</topology>
    </subcellularLocation>
</comment>
<dbReference type="InterPro" id="IPR036259">
    <property type="entry name" value="MFS_trans_sf"/>
</dbReference>
<sequence length="402" mass="43434">MKQDFKYAALPVMFGFFVMGFCDVVGITVAHVKEDLLTGFGQDYQDTLSNLIPVALFSMFLIFSIPTGMLMNKIGRKKTVLLSNVLTIGAMFIPLIDYSFGMALLAFAVLGIANTILQVSLNPLLSNVVRGEQLTSSLTIGQFVKAVSSFSAPFIAAFAAGYFNNWQYIFPIYAVITLLATLWLSFTSIEEEVNTERPSSFKEVVSLLGDKTILLLFLGILFVVGVDVGMNTASPKILMERCGLNAIEAGYGPSVYFALRTFGAFSGAFILSRMAPQKFYQISMVIAVLALGALLVVSDKTGIFILYGVIGFFIANVFAIIFGMALKAQPDKANEISGLMITGVFGGAIIPFAMGLLSDFLSSQIGAVIIILLSASYLLISAFALKVNQKTPQVVEENIVEV</sequence>
<proteinExistence type="predicted"/>
<evidence type="ECO:0000256" key="2">
    <source>
        <dbReference type="ARBA" id="ARBA00022475"/>
    </source>
</evidence>
<feature type="transmembrane region" description="Helical" evidence="6">
    <location>
        <begin position="338"/>
        <end position="358"/>
    </location>
</feature>
<keyword evidence="4 6" id="KW-1133">Transmembrane helix</keyword>
<dbReference type="PANTHER" id="PTHR43702">
    <property type="entry name" value="L-FUCOSE-PROTON SYMPORTER"/>
    <property type="match status" value="1"/>
</dbReference>
<feature type="transmembrane region" description="Helical" evidence="6">
    <location>
        <begin position="207"/>
        <end position="226"/>
    </location>
</feature>
<evidence type="ECO:0000256" key="3">
    <source>
        <dbReference type="ARBA" id="ARBA00022692"/>
    </source>
</evidence>
<gene>
    <name evidence="8" type="ORF">PEPS_43220</name>
</gene>
<organism evidence="8 9">
    <name type="scientific">Persicobacter psychrovividus</name>
    <dbReference type="NCBI Taxonomy" id="387638"/>
    <lineage>
        <taxon>Bacteria</taxon>
        <taxon>Pseudomonadati</taxon>
        <taxon>Bacteroidota</taxon>
        <taxon>Cytophagia</taxon>
        <taxon>Cytophagales</taxon>
        <taxon>Persicobacteraceae</taxon>
        <taxon>Persicobacter</taxon>
    </lineage>
</organism>
<reference evidence="8 9" key="1">
    <citation type="submission" date="2021-12" db="EMBL/GenBank/DDBJ databases">
        <title>Genome sequencing of bacteria with rrn-lacking chromosome and rrn-plasmid.</title>
        <authorList>
            <person name="Anda M."/>
            <person name="Iwasaki W."/>
        </authorList>
    </citation>
    <scope>NUCLEOTIDE SEQUENCE [LARGE SCALE GENOMIC DNA]</scope>
    <source>
        <strain evidence="8 9">NBRC 101262</strain>
        <plasmid evidence="8 9">pPP5</plasmid>
    </source>
</reference>
<name>A0ABM7VM00_9BACT</name>
<feature type="transmembrane region" description="Helical" evidence="6">
    <location>
        <begin position="51"/>
        <end position="72"/>
    </location>
</feature>
<feature type="transmembrane region" description="Helical" evidence="6">
    <location>
        <begin position="304"/>
        <end position="326"/>
    </location>
</feature>
<dbReference type="InterPro" id="IPR011701">
    <property type="entry name" value="MFS"/>
</dbReference>
<dbReference type="InterPro" id="IPR050375">
    <property type="entry name" value="MFS_TsgA-like"/>
</dbReference>
<accession>A0ABM7VM00</accession>
<dbReference type="Proteomes" id="UP001354989">
    <property type="component" value="Plasmid pPP5"/>
</dbReference>
<evidence type="ECO:0000313" key="8">
    <source>
        <dbReference type="EMBL" id="BDD02042.1"/>
    </source>
</evidence>
<feature type="domain" description="Major facilitator superfamily (MFS) profile" evidence="7">
    <location>
        <begin position="8"/>
        <end position="392"/>
    </location>
</feature>
<dbReference type="PROSITE" id="PS50850">
    <property type="entry name" value="MFS"/>
    <property type="match status" value="1"/>
</dbReference>
<keyword evidence="3 6" id="KW-0812">Transmembrane</keyword>
<feature type="transmembrane region" description="Helical" evidence="6">
    <location>
        <begin position="102"/>
        <end position="122"/>
    </location>
</feature>
<feature type="transmembrane region" description="Helical" evidence="6">
    <location>
        <begin position="168"/>
        <end position="186"/>
    </location>
</feature>
<dbReference type="RefSeq" id="WP_338399224.1">
    <property type="nucleotide sequence ID" value="NZ_AP025297.1"/>
</dbReference>
<keyword evidence="5 6" id="KW-0472">Membrane</keyword>
<dbReference type="Gene3D" id="1.20.1250.20">
    <property type="entry name" value="MFS general substrate transporter like domains"/>
    <property type="match status" value="2"/>
</dbReference>
<evidence type="ECO:0000313" key="9">
    <source>
        <dbReference type="Proteomes" id="UP001354989"/>
    </source>
</evidence>
<dbReference type="Pfam" id="PF07690">
    <property type="entry name" value="MFS_1"/>
    <property type="match status" value="1"/>
</dbReference>